<evidence type="ECO:0000256" key="5">
    <source>
        <dbReference type="ARBA" id="ARBA00022832"/>
    </source>
</evidence>
<protein>
    <recommendedName>
        <fullName evidence="3 9">Biotin carboxyl carrier protein of acetyl-CoA carboxylase</fullName>
    </recommendedName>
</protein>
<dbReference type="GO" id="GO:0006633">
    <property type="term" value="P:fatty acid biosynthetic process"/>
    <property type="evidence" value="ECO:0007669"/>
    <property type="project" value="UniProtKB-UniPathway"/>
</dbReference>
<accession>A0A5M6I1A2</accession>
<keyword evidence="11" id="KW-0436">Ligase</keyword>
<dbReference type="InterPro" id="IPR000089">
    <property type="entry name" value="Biotin_lipoyl"/>
</dbReference>
<evidence type="ECO:0000256" key="4">
    <source>
        <dbReference type="ARBA" id="ARBA00022516"/>
    </source>
</evidence>
<dbReference type="PRINTS" id="PR01071">
    <property type="entry name" value="ACOABIOTINCC"/>
</dbReference>
<dbReference type="InterPro" id="IPR050709">
    <property type="entry name" value="Biotin_Carboxyl_Carrier/Decarb"/>
</dbReference>
<dbReference type="PANTHER" id="PTHR45266:SF3">
    <property type="entry name" value="OXALOACETATE DECARBOXYLASE ALPHA CHAIN"/>
    <property type="match status" value="1"/>
</dbReference>
<dbReference type="InterPro" id="IPR011053">
    <property type="entry name" value="Single_hybrid_motif"/>
</dbReference>
<evidence type="ECO:0000256" key="7">
    <source>
        <dbReference type="ARBA" id="ARBA00023160"/>
    </source>
</evidence>
<dbReference type="InterPro" id="IPR001882">
    <property type="entry name" value="Biotin_BS"/>
</dbReference>
<comment type="function">
    <text evidence="1 9">This protein is a component of the acetyl coenzyme A carboxylase complex; first, biotin carboxylase catalyzes the carboxylation of the carrier protein and then the transcarboxylase transfers the carboxyl group to form malonyl-CoA.</text>
</comment>
<keyword evidence="6 9" id="KW-0443">Lipid metabolism</keyword>
<dbReference type="OrthoDB" id="9811735at2"/>
<keyword evidence="5 9" id="KW-0276">Fatty acid metabolism</keyword>
<dbReference type="EMBL" id="VWPL01000010">
    <property type="protein sequence ID" value="KAA5601964.1"/>
    <property type="molecule type" value="Genomic_DNA"/>
</dbReference>
<evidence type="ECO:0000313" key="12">
    <source>
        <dbReference type="Proteomes" id="UP000323886"/>
    </source>
</evidence>
<evidence type="ECO:0000259" key="10">
    <source>
        <dbReference type="PROSITE" id="PS50968"/>
    </source>
</evidence>
<reference evidence="11 12" key="1">
    <citation type="submission" date="2019-09" db="EMBL/GenBank/DDBJ databases">
        <title>Draft Whole-Genome sequence of Blastochloris sulfoviridis DSM 729.</title>
        <authorList>
            <person name="Meyer T.E."/>
            <person name="Kyndt J.A."/>
        </authorList>
    </citation>
    <scope>NUCLEOTIDE SEQUENCE [LARGE SCALE GENOMIC DNA]</scope>
    <source>
        <strain evidence="11 12">DSM 729</strain>
    </source>
</reference>
<evidence type="ECO:0000256" key="6">
    <source>
        <dbReference type="ARBA" id="ARBA00023098"/>
    </source>
</evidence>
<dbReference type="PANTHER" id="PTHR45266">
    <property type="entry name" value="OXALOACETATE DECARBOXYLASE ALPHA CHAIN"/>
    <property type="match status" value="1"/>
</dbReference>
<feature type="domain" description="Lipoyl-binding" evidence="10">
    <location>
        <begin position="85"/>
        <end position="161"/>
    </location>
</feature>
<keyword evidence="7 9" id="KW-0275">Fatty acid biosynthesis</keyword>
<evidence type="ECO:0000256" key="1">
    <source>
        <dbReference type="ARBA" id="ARBA00003761"/>
    </source>
</evidence>
<keyword evidence="8 9" id="KW-0092">Biotin</keyword>
<dbReference type="InterPro" id="IPR001249">
    <property type="entry name" value="AcCoA_biotinCC"/>
</dbReference>
<keyword evidence="4 9" id="KW-0444">Lipid biosynthesis</keyword>
<dbReference type="GO" id="GO:0009317">
    <property type="term" value="C:acetyl-CoA carboxylase complex"/>
    <property type="evidence" value="ECO:0007669"/>
    <property type="project" value="InterPro"/>
</dbReference>
<comment type="caution">
    <text evidence="11">The sequence shown here is derived from an EMBL/GenBank/DDBJ whole genome shotgun (WGS) entry which is preliminary data.</text>
</comment>
<evidence type="ECO:0000256" key="9">
    <source>
        <dbReference type="RuleBase" id="RU364072"/>
    </source>
</evidence>
<dbReference type="CDD" id="cd06850">
    <property type="entry name" value="biotinyl_domain"/>
    <property type="match status" value="1"/>
</dbReference>
<comment type="pathway">
    <text evidence="2 9">Lipid metabolism; fatty acid biosynthesis.</text>
</comment>
<dbReference type="AlphaFoldDB" id="A0A5M6I1A2"/>
<keyword evidence="12" id="KW-1185">Reference proteome</keyword>
<dbReference type="FunFam" id="2.40.50.100:FF:000003">
    <property type="entry name" value="Acetyl-CoA carboxylase biotin carboxyl carrier protein"/>
    <property type="match status" value="1"/>
</dbReference>
<dbReference type="Pfam" id="PF00364">
    <property type="entry name" value="Biotin_lipoyl"/>
    <property type="match status" value="1"/>
</dbReference>
<dbReference type="Gene3D" id="2.40.50.100">
    <property type="match status" value="1"/>
</dbReference>
<evidence type="ECO:0000256" key="2">
    <source>
        <dbReference type="ARBA" id="ARBA00005194"/>
    </source>
</evidence>
<dbReference type="NCBIfam" id="TIGR00531">
    <property type="entry name" value="BCCP"/>
    <property type="match status" value="1"/>
</dbReference>
<name>A0A5M6I1A2_9HYPH</name>
<dbReference type="PROSITE" id="PS00188">
    <property type="entry name" value="BIOTIN"/>
    <property type="match status" value="1"/>
</dbReference>
<dbReference type="GO" id="GO:0003989">
    <property type="term" value="F:acetyl-CoA carboxylase activity"/>
    <property type="evidence" value="ECO:0007669"/>
    <property type="project" value="InterPro"/>
</dbReference>
<proteinExistence type="predicted"/>
<evidence type="ECO:0000256" key="3">
    <source>
        <dbReference type="ARBA" id="ARBA00017562"/>
    </source>
</evidence>
<organism evidence="11 12">
    <name type="scientific">Blastochloris sulfoviridis</name>
    <dbReference type="NCBI Taxonomy" id="50712"/>
    <lineage>
        <taxon>Bacteria</taxon>
        <taxon>Pseudomonadati</taxon>
        <taxon>Pseudomonadota</taxon>
        <taxon>Alphaproteobacteria</taxon>
        <taxon>Hyphomicrobiales</taxon>
        <taxon>Blastochloridaceae</taxon>
        <taxon>Blastochloris</taxon>
    </lineage>
</organism>
<dbReference type="PROSITE" id="PS50968">
    <property type="entry name" value="BIOTINYL_LIPOYL"/>
    <property type="match status" value="1"/>
</dbReference>
<dbReference type="RefSeq" id="WP_150097042.1">
    <property type="nucleotide sequence ID" value="NZ_VWPL01000010.1"/>
</dbReference>
<dbReference type="UniPathway" id="UPA00094"/>
<evidence type="ECO:0000256" key="8">
    <source>
        <dbReference type="ARBA" id="ARBA00023267"/>
    </source>
</evidence>
<dbReference type="Proteomes" id="UP000323886">
    <property type="component" value="Unassembled WGS sequence"/>
</dbReference>
<gene>
    <name evidence="11" type="ORF">F1193_07375</name>
</gene>
<dbReference type="SUPFAM" id="SSF51230">
    <property type="entry name" value="Single hybrid motif"/>
    <property type="match status" value="1"/>
</dbReference>
<sequence length="161" mass="16719">MLKPKPAIDPALIRELAQLLNDTDLTEVEVQQGELRIRVARNIQLAPFPAAMSANAVTVAAPAPIPAVAAAVAAAEAVADLAAHPGLVKSPMVGTAYRAPEPGSKAFVDVGTQVKEGQTLLIIEAMKTMNAIPAPRAGTVTQILVGDAQPVEYGEPLMIIE</sequence>
<evidence type="ECO:0000313" key="11">
    <source>
        <dbReference type="EMBL" id="KAA5601964.1"/>
    </source>
</evidence>